<dbReference type="CDD" id="cd22911">
    <property type="entry name" value="HFD_H3"/>
    <property type="match status" value="1"/>
</dbReference>
<evidence type="ECO:0000256" key="6">
    <source>
        <dbReference type="ARBA" id="ARBA00023242"/>
    </source>
</evidence>
<comment type="subcellular location">
    <subcellularLocation>
        <location evidence="2">Chromosome</location>
    </subcellularLocation>
    <subcellularLocation>
        <location evidence="1">Nucleus</location>
    </subcellularLocation>
</comment>
<comment type="caution">
    <text evidence="10">The sequence shown here is derived from an EMBL/GenBank/DDBJ whole genome shotgun (WGS) entry which is preliminary data.</text>
</comment>
<dbReference type="InterPro" id="IPR000164">
    <property type="entry name" value="Histone_H3/CENP-A"/>
</dbReference>
<feature type="domain" description="Core Histone H2A/H2B/H3" evidence="9">
    <location>
        <begin position="108"/>
        <end position="198"/>
    </location>
</feature>
<evidence type="ECO:0000313" key="11">
    <source>
        <dbReference type="Proteomes" id="UP000650467"/>
    </source>
</evidence>
<reference evidence="10" key="1">
    <citation type="journal article" date="2020" name="bioRxiv">
        <title>Comparative genomics of Chlamydomonas.</title>
        <authorList>
            <person name="Craig R.J."/>
            <person name="Hasan A.R."/>
            <person name="Ness R.W."/>
            <person name="Keightley P.D."/>
        </authorList>
    </citation>
    <scope>NUCLEOTIDE SEQUENCE</scope>
    <source>
        <strain evidence="10">SAG 7.73</strain>
    </source>
</reference>
<proteinExistence type="inferred from homology"/>
<dbReference type="FunFam" id="1.10.20.10:FF:000085">
    <property type="entry name" value="Histone H3.2"/>
    <property type="match status" value="1"/>
</dbReference>
<protein>
    <recommendedName>
        <fullName evidence="9">Core Histone H2A/H2B/H3 domain-containing protein</fullName>
    </recommendedName>
</protein>
<keyword evidence="11" id="KW-1185">Reference proteome</keyword>
<keyword evidence="4" id="KW-0158">Chromosome</keyword>
<keyword evidence="5" id="KW-0238">DNA-binding</keyword>
<dbReference type="SMART" id="SM00428">
    <property type="entry name" value="H3"/>
    <property type="match status" value="1"/>
</dbReference>
<dbReference type="GO" id="GO:0005634">
    <property type="term" value="C:nucleus"/>
    <property type="evidence" value="ECO:0007669"/>
    <property type="project" value="UniProtKB-SubCell"/>
</dbReference>
<dbReference type="Pfam" id="PF00125">
    <property type="entry name" value="Histone"/>
    <property type="match status" value="1"/>
</dbReference>
<dbReference type="Proteomes" id="UP000650467">
    <property type="component" value="Unassembled WGS sequence"/>
</dbReference>
<dbReference type="InterPro" id="IPR007125">
    <property type="entry name" value="H2A/H2B/H3"/>
</dbReference>
<dbReference type="GO" id="GO:0030527">
    <property type="term" value="F:structural constituent of chromatin"/>
    <property type="evidence" value="ECO:0007669"/>
    <property type="project" value="InterPro"/>
</dbReference>
<evidence type="ECO:0000256" key="1">
    <source>
        <dbReference type="ARBA" id="ARBA00004123"/>
    </source>
</evidence>
<dbReference type="PANTHER" id="PTHR45810">
    <property type="entry name" value="HISTONE H3.2"/>
    <property type="match status" value="1"/>
</dbReference>
<keyword evidence="6" id="KW-0539">Nucleus</keyword>
<dbReference type="OrthoDB" id="652632at2759"/>
<evidence type="ECO:0000256" key="7">
    <source>
        <dbReference type="ARBA" id="ARBA00023269"/>
    </source>
</evidence>
<keyword evidence="7" id="KW-0544">Nucleosome core</keyword>
<dbReference type="EMBL" id="JAEHOC010000004">
    <property type="protein sequence ID" value="KAG2442289.1"/>
    <property type="molecule type" value="Genomic_DNA"/>
</dbReference>
<evidence type="ECO:0000259" key="9">
    <source>
        <dbReference type="Pfam" id="PF00125"/>
    </source>
</evidence>
<dbReference type="AlphaFoldDB" id="A0A835W910"/>
<gene>
    <name evidence="10" type="ORF">HXX76_002375</name>
</gene>
<evidence type="ECO:0000313" key="10">
    <source>
        <dbReference type="EMBL" id="KAG2442289.1"/>
    </source>
</evidence>
<evidence type="ECO:0000256" key="2">
    <source>
        <dbReference type="ARBA" id="ARBA00004286"/>
    </source>
</evidence>
<dbReference type="GO" id="GO:0003677">
    <property type="term" value="F:DNA binding"/>
    <property type="evidence" value="ECO:0007669"/>
    <property type="project" value="UniProtKB-KW"/>
</dbReference>
<dbReference type="PANTHER" id="PTHR45810:SF17">
    <property type="entry name" value="HISTONE H3-LIKE CENTROMERIC PROTEIN A"/>
    <property type="match status" value="1"/>
</dbReference>
<comment type="similarity">
    <text evidence="3">Belongs to the histone H3 family.</text>
</comment>
<evidence type="ECO:0000256" key="4">
    <source>
        <dbReference type="ARBA" id="ARBA00022454"/>
    </source>
</evidence>
<evidence type="ECO:0000256" key="8">
    <source>
        <dbReference type="SAM" id="MobiDB-lite"/>
    </source>
</evidence>
<organism evidence="10 11">
    <name type="scientific">Chlamydomonas incerta</name>
    <dbReference type="NCBI Taxonomy" id="51695"/>
    <lineage>
        <taxon>Eukaryota</taxon>
        <taxon>Viridiplantae</taxon>
        <taxon>Chlorophyta</taxon>
        <taxon>core chlorophytes</taxon>
        <taxon>Chlorophyceae</taxon>
        <taxon>CS clade</taxon>
        <taxon>Chlamydomonadales</taxon>
        <taxon>Chlamydomonadaceae</taxon>
        <taxon>Chlamydomonas</taxon>
    </lineage>
</organism>
<dbReference type="SUPFAM" id="SSF47113">
    <property type="entry name" value="Histone-fold"/>
    <property type="match status" value="1"/>
</dbReference>
<feature type="region of interest" description="Disordered" evidence="8">
    <location>
        <begin position="36"/>
        <end position="105"/>
    </location>
</feature>
<name>A0A835W910_CHLIN</name>
<dbReference type="PROSITE" id="PS00959">
    <property type="entry name" value="HISTONE_H3_2"/>
    <property type="match status" value="1"/>
</dbReference>
<dbReference type="Gene3D" id="1.10.20.10">
    <property type="entry name" value="Histone, subunit A"/>
    <property type="match status" value="1"/>
</dbReference>
<accession>A0A835W910</accession>
<evidence type="ECO:0000256" key="5">
    <source>
        <dbReference type="ARBA" id="ARBA00023125"/>
    </source>
</evidence>
<dbReference type="InterPro" id="IPR009072">
    <property type="entry name" value="Histone-fold"/>
</dbReference>
<dbReference type="GO" id="GO:0000786">
    <property type="term" value="C:nucleosome"/>
    <property type="evidence" value="ECO:0007669"/>
    <property type="project" value="UniProtKB-KW"/>
</dbReference>
<dbReference type="GO" id="GO:0046982">
    <property type="term" value="F:protein heterodimerization activity"/>
    <property type="evidence" value="ECO:0007669"/>
    <property type="project" value="InterPro"/>
</dbReference>
<evidence type="ECO:0000256" key="3">
    <source>
        <dbReference type="ARBA" id="ARBA00010343"/>
    </source>
</evidence>
<sequence>MARTKQTSRQYIKAPGAPGIKKKVAVKTVAAKTLKAQTEVAHRTPTRATAAAGIKPERVETGHVGPATKSPARRAPPAPKGRRPALPVARKKPAPLPPPKPKRRIRRGTVALREIRKYQKTTELLIRRAPFQRLVREIANKGAPGGQAEFRWRADALEALQEAAEAHMIAMLEDSNLCAIHDKRVTIMPKDMQLAKRLRREDEASS</sequence>